<name>A0A392VXG1_9FABA</name>
<accession>A0A392VXG1</accession>
<dbReference type="Proteomes" id="UP000265520">
    <property type="component" value="Unassembled WGS sequence"/>
</dbReference>
<protein>
    <submittedName>
        <fullName evidence="1">Uncharacterized protein</fullName>
    </submittedName>
</protein>
<sequence>MEDQSPLEIMNKQASK</sequence>
<organism evidence="1 2">
    <name type="scientific">Trifolium medium</name>
    <dbReference type="NCBI Taxonomy" id="97028"/>
    <lineage>
        <taxon>Eukaryota</taxon>
        <taxon>Viridiplantae</taxon>
        <taxon>Streptophyta</taxon>
        <taxon>Embryophyta</taxon>
        <taxon>Tracheophyta</taxon>
        <taxon>Spermatophyta</taxon>
        <taxon>Magnoliopsida</taxon>
        <taxon>eudicotyledons</taxon>
        <taxon>Gunneridae</taxon>
        <taxon>Pentapetalae</taxon>
        <taxon>rosids</taxon>
        <taxon>fabids</taxon>
        <taxon>Fabales</taxon>
        <taxon>Fabaceae</taxon>
        <taxon>Papilionoideae</taxon>
        <taxon>50 kb inversion clade</taxon>
        <taxon>NPAAA clade</taxon>
        <taxon>Hologalegina</taxon>
        <taxon>IRL clade</taxon>
        <taxon>Trifolieae</taxon>
        <taxon>Trifolium</taxon>
    </lineage>
</organism>
<dbReference type="AlphaFoldDB" id="A0A392VXG1"/>
<dbReference type="EMBL" id="LXQA011319008">
    <property type="protein sequence ID" value="MCI93078.1"/>
    <property type="molecule type" value="Genomic_DNA"/>
</dbReference>
<proteinExistence type="predicted"/>
<evidence type="ECO:0000313" key="2">
    <source>
        <dbReference type="Proteomes" id="UP000265520"/>
    </source>
</evidence>
<comment type="caution">
    <text evidence="1">The sequence shown here is derived from an EMBL/GenBank/DDBJ whole genome shotgun (WGS) entry which is preliminary data.</text>
</comment>
<keyword evidence="2" id="KW-1185">Reference proteome</keyword>
<evidence type="ECO:0000313" key="1">
    <source>
        <dbReference type="EMBL" id="MCI93078.1"/>
    </source>
</evidence>
<feature type="non-terminal residue" evidence="1">
    <location>
        <position position="16"/>
    </location>
</feature>
<reference evidence="1 2" key="1">
    <citation type="journal article" date="2018" name="Front. Plant Sci.">
        <title>Red Clover (Trifolium pratense) and Zigzag Clover (T. medium) - A Picture of Genomic Similarities and Differences.</title>
        <authorList>
            <person name="Dluhosova J."/>
            <person name="Istvanek J."/>
            <person name="Nedelnik J."/>
            <person name="Repkova J."/>
        </authorList>
    </citation>
    <scope>NUCLEOTIDE SEQUENCE [LARGE SCALE GENOMIC DNA]</scope>
    <source>
        <strain evidence="2">cv. 10/8</strain>
        <tissue evidence="1">Leaf</tissue>
    </source>
</reference>